<reference evidence="2 3" key="1">
    <citation type="submission" date="2020-01" db="EMBL/GenBank/DDBJ databases">
        <authorList>
            <person name="Gulvik C.A."/>
            <person name="Batra D.G."/>
        </authorList>
    </citation>
    <scope>NUCLEOTIDE SEQUENCE [LARGE SCALE GENOMIC DNA]</scope>
    <source>
        <strain evidence="2 3">W9323</strain>
    </source>
</reference>
<dbReference type="RefSeq" id="WP_173219875.1">
    <property type="nucleotide sequence ID" value="NZ_CP048104.1"/>
</dbReference>
<feature type="transmembrane region" description="Helical" evidence="1">
    <location>
        <begin position="128"/>
        <end position="154"/>
    </location>
</feature>
<organism evidence="2 3">
    <name type="scientific">Kroppenstedtia pulmonis</name>
    <dbReference type="NCBI Taxonomy" id="1380685"/>
    <lineage>
        <taxon>Bacteria</taxon>
        <taxon>Bacillati</taxon>
        <taxon>Bacillota</taxon>
        <taxon>Bacilli</taxon>
        <taxon>Bacillales</taxon>
        <taxon>Thermoactinomycetaceae</taxon>
        <taxon>Kroppenstedtia</taxon>
    </lineage>
</organism>
<name>A0A7D4BI04_9BACL</name>
<feature type="transmembrane region" description="Helical" evidence="1">
    <location>
        <begin position="93"/>
        <end position="116"/>
    </location>
</feature>
<feature type="transmembrane region" description="Helical" evidence="1">
    <location>
        <begin position="472"/>
        <end position="497"/>
    </location>
</feature>
<feature type="transmembrane region" description="Helical" evidence="1">
    <location>
        <begin position="34"/>
        <end position="57"/>
    </location>
</feature>
<keyword evidence="1" id="KW-1133">Transmembrane helix</keyword>
<dbReference type="GO" id="GO:0015558">
    <property type="term" value="F:secondary active p-aminobenzoyl-glutamate transmembrane transporter activity"/>
    <property type="evidence" value="ECO:0007669"/>
    <property type="project" value="InterPro"/>
</dbReference>
<evidence type="ECO:0000256" key="1">
    <source>
        <dbReference type="SAM" id="Phobius"/>
    </source>
</evidence>
<keyword evidence="1" id="KW-0812">Transmembrane</keyword>
<feature type="transmembrane region" description="Helical" evidence="1">
    <location>
        <begin position="384"/>
        <end position="405"/>
    </location>
</feature>
<dbReference type="PANTHER" id="PTHR30282">
    <property type="entry name" value="P-AMINOBENZOYL GLUTAMATE TRANSPORTER"/>
    <property type="match status" value="1"/>
</dbReference>
<dbReference type="Pfam" id="PF03806">
    <property type="entry name" value="ABG_transport"/>
    <property type="match status" value="1"/>
</dbReference>
<dbReference type="AlphaFoldDB" id="A0A7D4BI04"/>
<keyword evidence="1" id="KW-0472">Membrane</keyword>
<dbReference type="InterPro" id="IPR004697">
    <property type="entry name" value="AbgT"/>
</dbReference>
<feature type="transmembrane region" description="Helical" evidence="1">
    <location>
        <begin position="166"/>
        <end position="186"/>
    </location>
</feature>
<accession>A0A7D4BI04</accession>
<proteinExistence type="predicted"/>
<dbReference type="KEGG" id="kpul:GXN76_01830"/>
<dbReference type="GO" id="GO:1902604">
    <property type="term" value="P:p-aminobenzoyl-glutamate transmembrane transport"/>
    <property type="evidence" value="ECO:0007669"/>
    <property type="project" value="InterPro"/>
</dbReference>
<dbReference type="PANTHER" id="PTHR30282:SF0">
    <property type="entry name" value="P-AMINOBENZOYL-GLUTAMATE TRANSPORT PROTEIN"/>
    <property type="match status" value="1"/>
</dbReference>
<protein>
    <submittedName>
        <fullName evidence="2">AbgT family transporter</fullName>
    </submittedName>
</protein>
<feature type="transmembrane region" description="Helical" evidence="1">
    <location>
        <begin position="216"/>
        <end position="234"/>
    </location>
</feature>
<evidence type="ECO:0000313" key="2">
    <source>
        <dbReference type="EMBL" id="QKG83330.1"/>
    </source>
</evidence>
<dbReference type="Proteomes" id="UP000503088">
    <property type="component" value="Chromosome"/>
</dbReference>
<feature type="transmembrane region" description="Helical" evidence="1">
    <location>
        <begin position="417"/>
        <end position="436"/>
    </location>
</feature>
<keyword evidence="3" id="KW-1185">Reference proteome</keyword>
<feature type="transmembrane region" description="Helical" evidence="1">
    <location>
        <begin position="263"/>
        <end position="283"/>
    </location>
</feature>
<feature type="transmembrane region" description="Helical" evidence="1">
    <location>
        <begin position="303"/>
        <end position="324"/>
    </location>
</feature>
<sequence length="509" mass="55300">MSQSTLPDLQPNAHGKWLRWVERVGNKLPHPFMLFVYLSLLMILLSVILSAAGVSVVQPGKNEVVEVKSLLSQEGIHWILTDMLKNFTNFQPLGLVLGMALGIGLAEQVGLIQVLLRKMILKVPAPAVTFMVIFSGILGNLASDAAFVIIPPLAAMVFHTIGRHPLAGLAAGFAGVGSGFTANFIINGTDGLLSGITTTAAHTVDKSIQVTPVDNWYFMSASVLLLAVIGTWITNKIVEPRLGSYHGEKAEKLEEVTSEENKALRYTGIVALIYLAIIAFLVIPEGALLRDPETGTIIPSPFLNGIIPILLFFFVAVSVTYGITTKQISSQKDVPQFMGEAIKRLAPFIVMVFAAAQFIAYFEWTHIGVVLAVNGAELLTSIKLTGLPVIVLFTLLTAVLNLVIFSGSAQWALMAPVFVPLFMLLGYDPAFIQLAYRIADSSTNTISPLNPYLPIILVYMQKYKKDAGIGTMISMMLPYSLLFLAAWIVLMIIWYWLGLPIGPGAGFHM</sequence>
<gene>
    <name evidence="2" type="ORF">GXN76_01830</name>
</gene>
<feature type="transmembrane region" description="Helical" evidence="1">
    <location>
        <begin position="345"/>
        <end position="364"/>
    </location>
</feature>
<feature type="transmembrane region" description="Helical" evidence="1">
    <location>
        <begin position="442"/>
        <end position="460"/>
    </location>
</feature>
<dbReference type="EMBL" id="CP048104">
    <property type="protein sequence ID" value="QKG83330.1"/>
    <property type="molecule type" value="Genomic_DNA"/>
</dbReference>
<evidence type="ECO:0000313" key="3">
    <source>
        <dbReference type="Proteomes" id="UP000503088"/>
    </source>
</evidence>